<evidence type="ECO:0000256" key="1">
    <source>
        <dbReference type="SAM" id="MobiDB-lite"/>
    </source>
</evidence>
<dbReference type="GO" id="GO:0003676">
    <property type="term" value="F:nucleic acid binding"/>
    <property type="evidence" value="ECO:0007669"/>
    <property type="project" value="InterPro"/>
</dbReference>
<evidence type="ECO:0000313" key="2">
    <source>
        <dbReference type="EMBL" id="MPC35877.1"/>
    </source>
</evidence>
<reference evidence="2 3" key="1">
    <citation type="submission" date="2019-05" db="EMBL/GenBank/DDBJ databases">
        <title>Another draft genome of Portunus trituberculatus and its Hox gene families provides insights of decapod evolution.</title>
        <authorList>
            <person name="Jeong J.-H."/>
            <person name="Song I."/>
            <person name="Kim S."/>
            <person name="Choi T."/>
            <person name="Kim D."/>
            <person name="Ryu S."/>
            <person name="Kim W."/>
        </authorList>
    </citation>
    <scope>NUCLEOTIDE SEQUENCE [LARGE SCALE GENOMIC DNA]</scope>
    <source>
        <tissue evidence="2">Muscle</tissue>
    </source>
</reference>
<feature type="compositionally biased region" description="Basic residues" evidence="1">
    <location>
        <begin position="304"/>
        <end position="318"/>
    </location>
</feature>
<dbReference type="Gene3D" id="3.30.420.10">
    <property type="entry name" value="Ribonuclease H-like superfamily/Ribonuclease H"/>
    <property type="match status" value="1"/>
</dbReference>
<comment type="caution">
    <text evidence="2">The sequence shown here is derived from an EMBL/GenBank/DDBJ whole genome shotgun (WGS) entry which is preliminary data.</text>
</comment>
<sequence>MRNPEVVHGWRVRDDDLVRGNHGAGVSGGGTEDAMLDTLLIFHLLASMDVQFTLIRELKPGMKNLKLVFIVLEIVRTIQRVTRDKLHYRKVEVKARTEPHVNETQRKRRCDFAKNHRDWDLVDWRKVLWTDEATFSISDTRGTEVWCHSGTSTCDPHCTVKVWGAFGYGGLADLVFLPKGQTLSSNTYISSLRFCMQFSEQPNMSEPNPELVPLSKGTCGPGGGGDQGSGGGNRGGSQGGGNSGSGPLGDASRDPRLFKPNSNGGNTDPRGGKGGGGGGGGGVTASNGHHNSSSGRHTNSSSKSRSHGPGKSSAKRSHEKNNKWNINSKTTRTKSPNDERCLVGLSVCDLYCFPNTTRQDHHQDKIPPTPHCAGRLLVMP</sequence>
<dbReference type="AlphaFoldDB" id="A0A5B7ERJ6"/>
<feature type="region of interest" description="Disordered" evidence="1">
    <location>
        <begin position="202"/>
        <end position="338"/>
    </location>
</feature>
<feature type="compositionally biased region" description="Gly residues" evidence="1">
    <location>
        <begin position="219"/>
        <end position="247"/>
    </location>
</feature>
<feature type="compositionally biased region" description="Gly residues" evidence="1">
    <location>
        <begin position="272"/>
        <end position="283"/>
    </location>
</feature>
<dbReference type="InterPro" id="IPR036397">
    <property type="entry name" value="RNaseH_sf"/>
</dbReference>
<accession>A0A5B7ERJ6</accession>
<dbReference type="Proteomes" id="UP000324222">
    <property type="component" value="Unassembled WGS sequence"/>
</dbReference>
<feature type="compositionally biased region" description="Polar residues" evidence="1">
    <location>
        <begin position="323"/>
        <end position="334"/>
    </location>
</feature>
<protein>
    <recommendedName>
        <fullName evidence="4">Transposable element Tc1 transposase</fullName>
    </recommendedName>
</protein>
<name>A0A5B7ERJ6_PORTR</name>
<evidence type="ECO:0000313" key="3">
    <source>
        <dbReference type="Proteomes" id="UP000324222"/>
    </source>
</evidence>
<feature type="compositionally biased region" description="Low complexity" evidence="1">
    <location>
        <begin position="286"/>
        <end position="303"/>
    </location>
</feature>
<gene>
    <name evidence="2" type="ORF">E2C01_029314</name>
</gene>
<organism evidence="2 3">
    <name type="scientific">Portunus trituberculatus</name>
    <name type="common">Swimming crab</name>
    <name type="synonym">Neptunus trituberculatus</name>
    <dbReference type="NCBI Taxonomy" id="210409"/>
    <lineage>
        <taxon>Eukaryota</taxon>
        <taxon>Metazoa</taxon>
        <taxon>Ecdysozoa</taxon>
        <taxon>Arthropoda</taxon>
        <taxon>Crustacea</taxon>
        <taxon>Multicrustacea</taxon>
        <taxon>Malacostraca</taxon>
        <taxon>Eumalacostraca</taxon>
        <taxon>Eucarida</taxon>
        <taxon>Decapoda</taxon>
        <taxon>Pleocyemata</taxon>
        <taxon>Brachyura</taxon>
        <taxon>Eubrachyura</taxon>
        <taxon>Portunoidea</taxon>
        <taxon>Portunidae</taxon>
        <taxon>Portuninae</taxon>
        <taxon>Portunus</taxon>
    </lineage>
</organism>
<dbReference type="EMBL" id="VSRR010003369">
    <property type="protein sequence ID" value="MPC35877.1"/>
    <property type="molecule type" value="Genomic_DNA"/>
</dbReference>
<evidence type="ECO:0008006" key="4">
    <source>
        <dbReference type="Google" id="ProtNLM"/>
    </source>
</evidence>
<proteinExistence type="predicted"/>
<keyword evidence="3" id="KW-1185">Reference proteome</keyword>